<evidence type="ECO:0000256" key="5">
    <source>
        <dbReference type="SAM" id="MobiDB-lite"/>
    </source>
</evidence>
<dbReference type="PANTHER" id="PTHR21319:SF0">
    <property type="entry name" value="AND RING FINGER DOMAIN PROTEIN, PUTATIVE (AFU_ORTHOLOGUE AFUA_1G08900)-RELATED"/>
    <property type="match status" value="1"/>
</dbReference>
<dbReference type="PANTHER" id="PTHR21319">
    <property type="entry name" value="RING FINGER AND CHY ZINC FINGER DOMAIN-CONTAINING PROTEIN 1"/>
    <property type="match status" value="1"/>
</dbReference>
<evidence type="ECO:0000256" key="6">
    <source>
        <dbReference type="SAM" id="Phobius"/>
    </source>
</evidence>
<dbReference type="EMBL" id="QUSZ01004954">
    <property type="protein sequence ID" value="RHY11903.1"/>
    <property type="molecule type" value="Genomic_DNA"/>
</dbReference>
<dbReference type="InterPro" id="IPR025749">
    <property type="entry name" value="Sphingomyelin_synth-like_dom"/>
</dbReference>
<dbReference type="GO" id="GO:0006511">
    <property type="term" value="P:ubiquitin-dependent protein catabolic process"/>
    <property type="evidence" value="ECO:0007669"/>
    <property type="project" value="TreeGrafter"/>
</dbReference>
<dbReference type="GO" id="GO:0005634">
    <property type="term" value="C:nucleus"/>
    <property type="evidence" value="ECO:0007669"/>
    <property type="project" value="TreeGrafter"/>
</dbReference>
<feature type="transmembrane region" description="Helical" evidence="6">
    <location>
        <begin position="437"/>
        <end position="456"/>
    </location>
</feature>
<keyword evidence="6" id="KW-0472">Membrane</keyword>
<organism evidence="10 11">
    <name type="scientific">Aphanomyces astaci</name>
    <name type="common">Crayfish plague agent</name>
    <dbReference type="NCBI Taxonomy" id="112090"/>
    <lineage>
        <taxon>Eukaryota</taxon>
        <taxon>Sar</taxon>
        <taxon>Stramenopiles</taxon>
        <taxon>Oomycota</taxon>
        <taxon>Saprolegniomycetes</taxon>
        <taxon>Saprolegniales</taxon>
        <taxon>Verrucalvaceae</taxon>
        <taxon>Aphanomyces</taxon>
    </lineage>
</organism>
<feature type="compositionally biased region" description="Basic and acidic residues" evidence="5">
    <location>
        <begin position="124"/>
        <end position="136"/>
    </location>
</feature>
<keyword evidence="6" id="KW-0812">Transmembrane</keyword>
<evidence type="ECO:0000259" key="9">
    <source>
        <dbReference type="PROSITE" id="PS51270"/>
    </source>
</evidence>
<dbReference type="InterPro" id="IPR017921">
    <property type="entry name" value="Znf_CTCHY"/>
</dbReference>
<dbReference type="Pfam" id="PF05495">
    <property type="entry name" value="zf-CHY"/>
    <property type="match status" value="1"/>
</dbReference>
<feature type="transmembrane region" description="Helical" evidence="6">
    <location>
        <begin position="733"/>
        <end position="754"/>
    </location>
</feature>
<dbReference type="PROSITE" id="PS51270">
    <property type="entry name" value="ZF_CTCHY"/>
    <property type="match status" value="1"/>
</dbReference>
<keyword evidence="2 4" id="KW-0863">Zinc-finger</keyword>
<feature type="domain" description="CTCHY-type" evidence="9">
    <location>
        <begin position="238"/>
        <end position="303"/>
    </location>
</feature>
<dbReference type="GO" id="GO:0008270">
    <property type="term" value="F:zinc ion binding"/>
    <property type="evidence" value="ECO:0007669"/>
    <property type="project" value="UniProtKB-KW"/>
</dbReference>
<feature type="transmembrane region" description="Helical" evidence="6">
    <location>
        <begin position="706"/>
        <end position="727"/>
    </location>
</feature>
<dbReference type="AlphaFoldDB" id="A0A397AVT5"/>
<evidence type="ECO:0000313" key="11">
    <source>
        <dbReference type="Proteomes" id="UP000265427"/>
    </source>
</evidence>
<keyword evidence="1" id="KW-0479">Metal-binding</keyword>
<reference evidence="10 11" key="1">
    <citation type="submission" date="2018-08" db="EMBL/GenBank/DDBJ databases">
        <title>Aphanomyces genome sequencing and annotation.</title>
        <authorList>
            <person name="Minardi D."/>
            <person name="Oidtmann B."/>
            <person name="Van Der Giezen M."/>
            <person name="Studholme D.J."/>
        </authorList>
    </citation>
    <scope>NUCLEOTIDE SEQUENCE [LARGE SCALE GENOMIC DNA]</scope>
    <source>
        <strain evidence="10 11">Kv</strain>
    </source>
</reference>
<evidence type="ECO:0000256" key="3">
    <source>
        <dbReference type="ARBA" id="ARBA00022833"/>
    </source>
</evidence>
<dbReference type="Pfam" id="PF14599">
    <property type="entry name" value="zinc_ribbon_6"/>
    <property type="match status" value="1"/>
</dbReference>
<dbReference type="GO" id="GO:0061630">
    <property type="term" value="F:ubiquitin protein ligase activity"/>
    <property type="evidence" value="ECO:0007669"/>
    <property type="project" value="TreeGrafter"/>
</dbReference>
<keyword evidence="3" id="KW-0862">Zinc</keyword>
<dbReference type="VEuPathDB" id="FungiDB:H257_11049"/>
<dbReference type="Proteomes" id="UP000265427">
    <property type="component" value="Unassembled WGS sequence"/>
</dbReference>
<gene>
    <name evidence="10" type="ORF">DYB36_007700</name>
</gene>
<dbReference type="SUPFAM" id="SSF161245">
    <property type="entry name" value="Zinc hairpin stack"/>
    <property type="match status" value="1"/>
</dbReference>
<comment type="caution">
    <text evidence="10">The sequence shown here is derived from an EMBL/GenBank/DDBJ whole genome shotgun (WGS) entry which is preliminary data.</text>
</comment>
<feature type="region of interest" description="Disordered" evidence="5">
    <location>
        <begin position="1"/>
        <end position="81"/>
    </location>
</feature>
<dbReference type="GO" id="GO:0016567">
    <property type="term" value="P:protein ubiquitination"/>
    <property type="evidence" value="ECO:0007669"/>
    <property type="project" value="TreeGrafter"/>
</dbReference>
<dbReference type="PROSITE" id="PS50089">
    <property type="entry name" value="ZF_RING_2"/>
    <property type="match status" value="1"/>
</dbReference>
<proteinExistence type="predicted"/>
<feature type="domain" description="RING-type" evidence="7">
    <location>
        <begin position="304"/>
        <end position="349"/>
    </location>
</feature>
<dbReference type="Gene3D" id="2.20.28.10">
    <property type="match status" value="1"/>
</dbReference>
<dbReference type="InterPro" id="IPR008913">
    <property type="entry name" value="Znf_CHY"/>
</dbReference>
<evidence type="ECO:0000313" key="10">
    <source>
        <dbReference type="EMBL" id="RHY11903.1"/>
    </source>
</evidence>
<dbReference type="InterPro" id="IPR037274">
    <property type="entry name" value="Znf_CHY_sf"/>
</dbReference>
<evidence type="ECO:0008006" key="12">
    <source>
        <dbReference type="Google" id="ProtNLM"/>
    </source>
</evidence>
<evidence type="ECO:0000256" key="4">
    <source>
        <dbReference type="PROSITE-ProRule" id="PRU00601"/>
    </source>
</evidence>
<feature type="transmembrane region" description="Helical" evidence="6">
    <location>
        <begin position="509"/>
        <end position="532"/>
    </location>
</feature>
<dbReference type="InterPro" id="IPR037275">
    <property type="entry name" value="Znf_CTCHY_sf"/>
</dbReference>
<dbReference type="SUPFAM" id="SSF161219">
    <property type="entry name" value="CHY zinc finger-like"/>
    <property type="match status" value="1"/>
</dbReference>
<dbReference type="InterPro" id="IPR039512">
    <property type="entry name" value="RCHY1_zinc-ribbon"/>
</dbReference>
<evidence type="ECO:0000259" key="8">
    <source>
        <dbReference type="PROSITE" id="PS51266"/>
    </source>
</evidence>
<dbReference type="InterPro" id="IPR001841">
    <property type="entry name" value="Znf_RING"/>
</dbReference>
<protein>
    <recommendedName>
        <fullName evidence="12">RING-type domain-containing protein</fullName>
    </recommendedName>
</protein>
<evidence type="ECO:0000256" key="2">
    <source>
        <dbReference type="ARBA" id="ARBA00022771"/>
    </source>
</evidence>
<dbReference type="CDD" id="cd16464">
    <property type="entry name" value="RING-H2_Pirh2-like"/>
    <property type="match status" value="1"/>
</dbReference>
<feature type="transmembrane region" description="Helical" evidence="6">
    <location>
        <begin position="583"/>
        <end position="599"/>
    </location>
</feature>
<accession>A0A397AVT5</accession>
<dbReference type="PROSITE" id="PS51266">
    <property type="entry name" value="ZF_CHY"/>
    <property type="match status" value="1"/>
</dbReference>
<evidence type="ECO:0000259" key="7">
    <source>
        <dbReference type="PROSITE" id="PS50089"/>
    </source>
</evidence>
<dbReference type="VEuPathDB" id="FungiDB:H257_11050"/>
<name>A0A397AVT5_APHAT</name>
<sequence length="798" mass="90126">MPSHRNLAVLSPAARRGSATDAPAAGVEGLPIEDDDMGQSTNQDDTSVVAPGTAVDGGPTRERRPSIRPTALPPPLEKTTADAANPQANLKARIMQIQTNKSLTPKEKADGMQKVMMQQWTEAQERLTPKQAESKPETPVADSDRTVVTYHNADAGIKGCSHYQRKCKLFGKCCNKFYTCRFCHGKSIKMNHLSNMGIDEQEKHAFDRYATEKISCMECHTIQPVGPKCINDGCGVDFARYYCSECKFYDDDETKDIYHCEKCRICRIGKGLGVDYFHCDKCNACMSITLKKHKCVERSLESDCPICHVYMFTSTTPVMFLPCGHCMHVACYEDYTQDYRSQIYCSDCERKSETKFHFVYHKCQHDECKSYNTKVVKHFKQEGGSLHPPPAPAGVRFMVGRVVAVHLMKMWHSFVSYMASHFYALKMRPVSGFDPSGFMFMLAFVCLVVGLLLAVFDKRSQRRLSTYLDNKKLTRLSTVGKLVASTAIDHSARQGFIAEMLSFNYLSRLSFSIFVFGITSYLNALAAVVAGWRTPNVVILTMAKDDSGEKTLPDLGHDLFKAVMTLLYGDTDYIDWFDLPDEFIAFVGSIIAVLFLVHPRRLLILRRFTMIYAWINFLRAFCVAVTSLPDASPMCISQFDSRKGAYKSLPIFPKAFHRAFKVLIRPSHHITCGDMIFSGHTVFLVLCALTVTTAELNTPFTRAHPWVLTLVKTATVIGSTLGAFAIVGTRLHYTLDVLIAIYVTIQTWYTYHWLSEDNRWGIRIISWLEHDRRVVSIDHNAYRMARRSGSFNSLNKQE</sequence>
<keyword evidence="6" id="KW-1133">Transmembrane helix</keyword>
<evidence type="ECO:0000256" key="1">
    <source>
        <dbReference type="ARBA" id="ARBA00022723"/>
    </source>
</evidence>
<feature type="region of interest" description="Disordered" evidence="5">
    <location>
        <begin position="124"/>
        <end position="143"/>
    </location>
</feature>
<dbReference type="Pfam" id="PF14360">
    <property type="entry name" value="PAP2_C"/>
    <property type="match status" value="1"/>
</dbReference>
<feature type="domain" description="CHY-type" evidence="8">
    <location>
        <begin position="153"/>
        <end position="236"/>
    </location>
</feature>